<gene>
    <name evidence="1" type="ORF">WICMUC_004114</name>
</gene>
<reference evidence="1" key="1">
    <citation type="journal article" date="2021" name="Open Biol.">
        <title>Shared evolutionary footprints suggest mitochondrial oxidative damage underlies multiple complex I losses in fungi.</title>
        <authorList>
            <person name="Schikora-Tamarit M.A."/>
            <person name="Marcet-Houben M."/>
            <person name="Nosek J."/>
            <person name="Gabaldon T."/>
        </authorList>
    </citation>
    <scope>NUCLEOTIDE SEQUENCE</scope>
    <source>
        <strain evidence="1">CBS6341</strain>
    </source>
</reference>
<keyword evidence="2" id="KW-1185">Reference proteome</keyword>
<name>A0A9P8TAS6_9ASCO</name>
<dbReference type="EMBL" id="JAEUBF010001113">
    <property type="protein sequence ID" value="KAH3672708.1"/>
    <property type="molecule type" value="Genomic_DNA"/>
</dbReference>
<organism evidence="1 2">
    <name type="scientific">Wickerhamomyces mucosus</name>
    <dbReference type="NCBI Taxonomy" id="1378264"/>
    <lineage>
        <taxon>Eukaryota</taxon>
        <taxon>Fungi</taxon>
        <taxon>Dikarya</taxon>
        <taxon>Ascomycota</taxon>
        <taxon>Saccharomycotina</taxon>
        <taxon>Saccharomycetes</taxon>
        <taxon>Phaffomycetales</taxon>
        <taxon>Wickerhamomycetaceae</taxon>
        <taxon>Wickerhamomyces</taxon>
    </lineage>
</organism>
<sequence>MYSSSNLDNSLKGTSLWSLIKAEMLSYESYLIENADSDLFTLFTAMGRFDIPAIDRSNLSATNVFVAVHGAAGRMCWSQWVGEFEDVARIDFDSRKLDIPEMGAGVDHGYGGDGGDFVEYVHYVGVDIGVVDVDCVDMVVDEWLTLKAQTH</sequence>
<dbReference type="AlphaFoldDB" id="A0A9P8TAS6"/>
<evidence type="ECO:0000313" key="2">
    <source>
        <dbReference type="Proteomes" id="UP000769528"/>
    </source>
</evidence>
<proteinExistence type="predicted"/>
<reference evidence="1" key="2">
    <citation type="submission" date="2021-01" db="EMBL/GenBank/DDBJ databases">
        <authorList>
            <person name="Schikora-Tamarit M.A."/>
        </authorList>
    </citation>
    <scope>NUCLEOTIDE SEQUENCE</scope>
    <source>
        <strain evidence="1">CBS6341</strain>
    </source>
</reference>
<dbReference type="Proteomes" id="UP000769528">
    <property type="component" value="Unassembled WGS sequence"/>
</dbReference>
<evidence type="ECO:0000313" key="1">
    <source>
        <dbReference type="EMBL" id="KAH3672708.1"/>
    </source>
</evidence>
<comment type="caution">
    <text evidence="1">The sequence shown here is derived from an EMBL/GenBank/DDBJ whole genome shotgun (WGS) entry which is preliminary data.</text>
</comment>
<protein>
    <submittedName>
        <fullName evidence="1">Uncharacterized protein</fullName>
    </submittedName>
</protein>
<accession>A0A9P8TAS6</accession>